<gene>
    <name evidence="2" type="ORF">AV530_006646</name>
</gene>
<feature type="chain" id="PRO_5012076124" evidence="1">
    <location>
        <begin position="21"/>
        <end position="98"/>
    </location>
</feature>
<dbReference type="AlphaFoldDB" id="A0A1V4KN66"/>
<feature type="signal peptide" evidence="1">
    <location>
        <begin position="1"/>
        <end position="20"/>
    </location>
</feature>
<organism evidence="2 3">
    <name type="scientific">Patagioenas fasciata monilis</name>
    <dbReference type="NCBI Taxonomy" id="372326"/>
    <lineage>
        <taxon>Eukaryota</taxon>
        <taxon>Metazoa</taxon>
        <taxon>Chordata</taxon>
        <taxon>Craniata</taxon>
        <taxon>Vertebrata</taxon>
        <taxon>Euteleostomi</taxon>
        <taxon>Archelosauria</taxon>
        <taxon>Archosauria</taxon>
        <taxon>Dinosauria</taxon>
        <taxon>Saurischia</taxon>
        <taxon>Theropoda</taxon>
        <taxon>Coelurosauria</taxon>
        <taxon>Aves</taxon>
        <taxon>Neognathae</taxon>
        <taxon>Neoaves</taxon>
        <taxon>Columbimorphae</taxon>
        <taxon>Columbiformes</taxon>
        <taxon>Columbidae</taxon>
        <taxon>Patagioenas</taxon>
    </lineage>
</organism>
<dbReference type="Proteomes" id="UP000190648">
    <property type="component" value="Unassembled WGS sequence"/>
</dbReference>
<evidence type="ECO:0000313" key="3">
    <source>
        <dbReference type="Proteomes" id="UP000190648"/>
    </source>
</evidence>
<dbReference type="EMBL" id="LSYS01002569">
    <property type="protein sequence ID" value="OPJ85912.1"/>
    <property type="molecule type" value="Genomic_DNA"/>
</dbReference>
<sequence>MSHCPHCPLYPIVTFAVTLAVSPLAELGDVLEVTANASSHNGVTGTRGHRATIPVKVGVTVVVASSPDSTKFITISKGEDRANVTHRYQVKLLGGRDT</sequence>
<proteinExistence type="predicted"/>
<keyword evidence="1" id="KW-0732">Signal</keyword>
<dbReference type="STRING" id="372326.A0A1V4KN66"/>
<reference evidence="2 3" key="1">
    <citation type="submission" date="2016-02" db="EMBL/GenBank/DDBJ databases">
        <title>Band-tailed pigeon sequencing and assembly.</title>
        <authorList>
            <person name="Soares A.E."/>
            <person name="Novak B.J."/>
            <person name="Rice E.S."/>
            <person name="O'Connell B."/>
            <person name="Chang D."/>
            <person name="Weber S."/>
            <person name="Shapiro B."/>
        </authorList>
    </citation>
    <scope>NUCLEOTIDE SEQUENCE [LARGE SCALE GENOMIC DNA]</scope>
    <source>
        <strain evidence="2">BTP2013</strain>
        <tissue evidence="2">Blood</tissue>
    </source>
</reference>
<keyword evidence="3" id="KW-1185">Reference proteome</keyword>
<comment type="caution">
    <text evidence="2">The sequence shown here is derived from an EMBL/GenBank/DDBJ whole genome shotgun (WGS) entry which is preliminary data.</text>
</comment>
<name>A0A1V4KN66_PATFA</name>
<evidence type="ECO:0000313" key="2">
    <source>
        <dbReference type="EMBL" id="OPJ85912.1"/>
    </source>
</evidence>
<protein>
    <submittedName>
        <fullName evidence="2">Uncharacterized protein</fullName>
    </submittedName>
</protein>
<accession>A0A1V4KN66</accession>
<evidence type="ECO:0000256" key="1">
    <source>
        <dbReference type="SAM" id="SignalP"/>
    </source>
</evidence>